<evidence type="ECO:0000313" key="2">
    <source>
        <dbReference type="Proteomes" id="UP000249218"/>
    </source>
</evidence>
<organism evidence="1 2">
    <name type="scientific">Helicoverpa armigera</name>
    <name type="common">Cotton bollworm</name>
    <name type="synonym">Heliothis armigera</name>
    <dbReference type="NCBI Taxonomy" id="29058"/>
    <lineage>
        <taxon>Eukaryota</taxon>
        <taxon>Metazoa</taxon>
        <taxon>Ecdysozoa</taxon>
        <taxon>Arthropoda</taxon>
        <taxon>Hexapoda</taxon>
        <taxon>Insecta</taxon>
        <taxon>Pterygota</taxon>
        <taxon>Neoptera</taxon>
        <taxon>Endopterygota</taxon>
        <taxon>Lepidoptera</taxon>
        <taxon>Glossata</taxon>
        <taxon>Ditrysia</taxon>
        <taxon>Noctuoidea</taxon>
        <taxon>Noctuidae</taxon>
        <taxon>Heliothinae</taxon>
        <taxon>Helicoverpa</taxon>
    </lineage>
</organism>
<accession>A0A2W1AZX1</accession>
<gene>
    <name evidence="1" type="primary">HaOG215652</name>
    <name evidence="1" type="ORF">B5X24_HaOG215652</name>
</gene>
<protein>
    <submittedName>
        <fullName evidence="1">Uncharacterized protein</fullName>
    </submittedName>
</protein>
<keyword evidence="2" id="KW-1185">Reference proteome</keyword>
<evidence type="ECO:0000313" key="1">
    <source>
        <dbReference type="EMBL" id="PZC70549.1"/>
    </source>
</evidence>
<name>A0A2W1AZX1_HELAM</name>
<reference evidence="1 2" key="1">
    <citation type="journal article" date="2017" name="BMC Biol.">
        <title>Genomic innovations, transcriptional plasticity and gene loss underlying the evolution and divergence of two highly polyphagous and invasive Helicoverpa pest species.</title>
        <authorList>
            <person name="Pearce S.L."/>
            <person name="Clarke D.F."/>
            <person name="East P.D."/>
            <person name="Elfekih S."/>
            <person name="Gordon K.H."/>
            <person name="Jermiin L.S."/>
            <person name="McGaughran A."/>
            <person name="Oakeshott J.G."/>
            <person name="Papanikolaou A."/>
            <person name="Perera O.P."/>
            <person name="Rane R.V."/>
            <person name="Richards S."/>
            <person name="Tay W.T."/>
            <person name="Walsh T.K."/>
            <person name="Anderson A."/>
            <person name="Anderson C.J."/>
            <person name="Asgari S."/>
            <person name="Board P.G."/>
            <person name="Bretschneider A."/>
            <person name="Campbell P.M."/>
            <person name="Chertemps T."/>
            <person name="Christeller J.T."/>
            <person name="Coppin C.W."/>
            <person name="Downes S.J."/>
            <person name="Duan G."/>
            <person name="Farnsworth C.A."/>
            <person name="Good R.T."/>
            <person name="Han L.B."/>
            <person name="Han Y.C."/>
            <person name="Hatje K."/>
            <person name="Horne I."/>
            <person name="Huang Y.P."/>
            <person name="Hughes D.S."/>
            <person name="Jacquin-Joly E."/>
            <person name="James W."/>
            <person name="Jhangiani S."/>
            <person name="Kollmar M."/>
            <person name="Kuwar S.S."/>
            <person name="Li S."/>
            <person name="Liu N.Y."/>
            <person name="Maibeche M.T."/>
            <person name="Miller J.R."/>
            <person name="Montagne N."/>
            <person name="Perry T."/>
            <person name="Qu J."/>
            <person name="Song S.V."/>
            <person name="Sutton G.G."/>
            <person name="Vogel H."/>
            <person name="Walenz B.P."/>
            <person name="Xu W."/>
            <person name="Zhang H.J."/>
            <person name="Zou Z."/>
            <person name="Batterham P."/>
            <person name="Edwards O.R."/>
            <person name="Feyereisen R."/>
            <person name="Gibbs R.A."/>
            <person name="Heckel D.G."/>
            <person name="McGrath A."/>
            <person name="Robin C."/>
            <person name="Scherer S.E."/>
            <person name="Worley K.C."/>
            <person name="Wu Y.D."/>
        </authorList>
    </citation>
    <scope>NUCLEOTIDE SEQUENCE [LARGE SCALE GENOMIC DNA]</scope>
    <source>
        <strain evidence="1">Harm_GR_Male_#8</strain>
        <tissue evidence="1">Whole organism</tissue>
    </source>
</reference>
<dbReference type="AlphaFoldDB" id="A0A2W1AZX1"/>
<dbReference type="Proteomes" id="UP000249218">
    <property type="component" value="Unassembled WGS sequence"/>
</dbReference>
<dbReference type="EMBL" id="KZ150554">
    <property type="protein sequence ID" value="PZC70549.1"/>
    <property type="molecule type" value="Genomic_DNA"/>
</dbReference>
<proteinExistence type="predicted"/>
<sequence>MTVVIVQYGDKITAEHPSCQEPDVSSWVRSVGARASPWLHVRESLALLRAIAMCASSCALSGNPISSKVNRAWRTGRGLLVKRRARCTAVAVCSVVLPQICRGGRMSCGRPEHCVLSHKIKRPRGRGLRRMAVSETVISTDIKRHASAPSGGVSGETTFWRAWQSRGGRRGVRGAQSSLSRRVAHISKLPCVTSSVPSVVVPL</sequence>